<keyword evidence="2" id="KW-0472">Membrane</keyword>
<organism evidence="3 4">
    <name type="scientific">Microvirga lotononidis</name>
    <dbReference type="NCBI Taxonomy" id="864069"/>
    <lineage>
        <taxon>Bacteria</taxon>
        <taxon>Pseudomonadati</taxon>
        <taxon>Pseudomonadota</taxon>
        <taxon>Alphaproteobacteria</taxon>
        <taxon>Hyphomicrobiales</taxon>
        <taxon>Methylobacteriaceae</taxon>
        <taxon>Microvirga</taxon>
    </lineage>
</organism>
<feature type="transmembrane region" description="Helical" evidence="2">
    <location>
        <begin position="31"/>
        <end position="51"/>
    </location>
</feature>
<keyword evidence="2" id="KW-0812">Transmembrane</keyword>
<dbReference type="eggNOG" id="COG1566">
    <property type="taxonomic scope" value="Bacteria"/>
</dbReference>
<dbReference type="EMBL" id="JH660647">
    <property type="protein sequence ID" value="EIM25355.1"/>
    <property type="molecule type" value="Genomic_DNA"/>
</dbReference>
<protein>
    <submittedName>
        <fullName evidence="3">Uncharacterized protein</fullName>
    </submittedName>
</protein>
<gene>
    <name evidence="3" type="ORF">MicloDRAFT_00060810</name>
</gene>
<dbReference type="STRING" id="864069.MicloDRAFT_00060810"/>
<feature type="region of interest" description="Disordered" evidence="1">
    <location>
        <begin position="65"/>
        <end position="101"/>
    </location>
</feature>
<reference evidence="3 4" key="1">
    <citation type="submission" date="2012-02" db="EMBL/GenBank/DDBJ databases">
        <title>Improved High-Quality Draft sequence of Microvirga sp. WSM3557.</title>
        <authorList>
            <consortium name="US DOE Joint Genome Institute"/>
            <person name="Lucas S."/>
            <person name="Han J."/>
            <person name="Lapidus A."/>
            <person name="Cheng J.-F."/>
            <person name="Goodwin L."/>
            <person name="Pitluck S."/>
            <person name="Peters L."/>
            <person name="Zhang X."/>
            <person name="Detter J.C."/>
            <person name="Han C."/>
            <person name="Tapia R."/>
            <person name="Land M."/>
            <person name="Hauser L."/>
            <person name="Kyrpides N."/>
            <person name="Ivanova N."/>
            <person name="Pagani I."/>
            <person name="Brau L."/>
            <person name="Yates R."/>
            <person name="O'Hara G."/>
            <person name="Rui T."/>
            <person name="Howieson J."/>
            <person name="Reeve W."/>
            <person name="Woyke T."/>
        </authorList>
    </citation>
    <scope>NUCLEOTIDE SEQUENCE [LARGE SCALE GENOMIC DNA]</scope>
    <source>
        <strain evidence="3 4">WSM3557</strain>
    </source>
</reference>
<evidence type="ECO:0000313" key="4">
    <source>
        <dbReference type="Proteomes" id="UP000003947"/>
    </source>
</evidence>
<evidence type="ECO:0000256" key="2">
    <source>
        <dbReference type="SAM" id="Phobius"/>
    </source>
</evidence>
<proteinExistence type="predicted"/>
<dbReference type="Proteomes" id="UP000003947">
    <property type="component" value="Unassembled WGS sequence"/>
</dbReference>
<keyword evidence="4" id="KW-1185">Reference proteome</keyword>
<dbReference type="HOGENOM" id="CLU_2288285_0_0_5"/>
<accession>I4YN13</accession>
<name>I4YN13_9HYPH</name>
<keyword evidence="2" id="KW-1133">Transmembrane helix</keyword>
<sequence>METLLVLTYAAICYAAFRIFRVPANKWTVPTAFIGGVILVGLILLGMNYNVADAELAELRVPVGHEPSADGTGDSLTYCGSPTRGGSAAPGKVSLPWTGAS</sequence>
<evidence type="ECO:0000313" key="3">
    <source>
        <dbReference type="EMBL" id="EIM25355.1"/>
    </source>
</evidence>
<evidence type="ECO:0000256" key="1">
    <source>
        <dbReference type="SAM" id="MobiDB-lite"/>
    </source>
</evidence>
<dbReference type="PATRIC" id="fig|864069.3.peg.6515"/>
<dbReference type="AlphaFoldDB" id="I4YN13"/>